<dbReference type="Proteomes" id="UP000799428">
    <property type="component" value="Unassembled WGS sequence"/>
</dbReference>
<keyword evidence="2" id="KW-1185">Reference proteome</keyword>
<organism evidence="1 2">
    <name type="scientific">Pleomassaria siparia CBS 279.74</name>
    <dbReference type="NCBI Taxonomy" id="1314801"/>
    <lineage>
        <taxon>Eukaryota</taxon>
        <taxon>Fungi</taxon>
        <taxon>Dikarya</taxon>
        <taxon>Ascomycota</taxon>
        <taxon>Pezizomycotina</taxon>
        <taxon>Dothideomycetes</taxon>
        <taxon>Pleosporomycetidae</taxon>
        <taxon>Pleosporales</taxon>
        <taxon>Pleomassariaceae</taxon>
        <taxon>Pleomassaria</taxon>
    </lineage>
</organism>
<dbReference type="AlphaFoldDB" id="A0A6G1K3A0"/>
<name>A0A6G1K3A0_9PLEO</name>
<dbReference type="EMBL" id="MU005774">
    <property type="protein sequence ID" value="KAF2707220.1"/>
    <property type="molecule type" value="Genomic_DNA"/>
</dbReference>
<evidence type="ECO:0000313" key="1">
    <source>
        <dbReference type="EMBL" id="KAF2707220.1"/>
    </source>
</evidence>
<reference evidence="1" key="1">
    <citation type="journal article" date="2020" name="Stud. Mycol.">
        <title>101 Dothideomycetes genomes: a test case for predicting lifestyles and emergence of pathogens.</title>
        <authorList>
            <person name="Haridas S."/>
            <person name="Albert R."/>
            <person name="Binder M."/>
            <person name="Bloem J."/>
            <person name="Labutti K."/>
            <person name="Salamov A."/>
            <person name="Andreopoulos B."/>
            <person name="Baker S."/>
            <person name="Barry K."/>
            <person name="Bills G."/>
            <person name="Bluhm B."/>
            <person name="Cannon C."/>
            <person name="Castanera R."/>
            <person name="Culley D."/>
            <person name="Daum C."/>
            <person name="Ezra D."/>
            <person name="Gonzalez J."/>
            <person name="Henrissat B."/>
            <person name="Kuo A."/>
            <person name="Liang C."/>
            <person name="Lipzen A."/>
            <person name="Lutzoni F."/>
            <person name="Magnuson J."/>
            <person name="Mondo S."/>
            <person name="Nolan M."/>
            <person name="Ohm R."/>
            <person name="Pangilinan J."/>
            <person name="Park H.-J."/>
            <person name="Ramirez L."/>
            <person name="Alfaro M."/>
            <person name="Sun H."/>
            <person name="Tritt A."/>
            <person name="Yoshinaga Y."/>
            <person name="Zwiers L.-H."/>
            <person name="Turgeon B."/>
            <person name="Goodwin S."/>
            <person name="Spatafora J."/>
            <person name="Crous P."/>
            <person name="Grigoriev I."/>
        </authorList>
    </citation>
    <scope>NUCLEOTIDE SEQUENCE</scope>
    <source>
        <strain evidence="1">CBS 279.74</strain>
    </source>
</reference>
<protein>
    <submittedName>
        <fullName evidence="1">Uncharacterized protein</fullName>
    </submittedName>
</protein>
<evidence type="ECO:0000313" key="2">
    <source>
        <dbReference type="Proteomes" id="UP000799428"/>
    </source>
</evidence>
<sequence>MSPPCTQFLHVELSFSHSSDMASPTSHRCETRRHVHRFLHSFTHTHTHTHTHCCPPPLDCLASHPSEIQAKGITNHPAEMELKIDLANLSPRCLVVSSYRRIVVSSSRRGAWLHNVTIMFMYRTIQQADTVHSVQTVRFTL</sequence>
<accession>A0A6G1K3A0</accession>
<proteinExistence type="predicted"/>
<gene>
    <name evidence="1" type="ORF">K504DRAFT_52373</name>
</gene>